<organism evidence="3 4">
    <name type="scientific">Caenorhabditis remanei</name>
    <name type="common">Caenorhabditis vulgaris</name>
    <dbReference type="NCBI Taxonomy" id="31234"/>
    <lineage>
        <taxon>Eukaryota</taxon>
        <taxon>Metazoa</taxon>
        <taxon>Ecdysozoa</taxon>
        <taxon>Nematoda</taxon>
        <taxon>Chromadorea</taxon>
        <taxon>Rhabditida</taxon>
        <taxon>Rhabditina</taxon>
        <taxon>Rhabditomorpha</taxon>
        <taxon>Rhabditoidea</taxon>
        <taxon>Rhabditidae</taxon>
        <taxon>Peloderinae</taxon>
        <taxon>Caenorhabditis</taxon>
    </lineage>
</organism>
<protein>
    <recommendedName>
        <fullName evidence="2">Neurotransmitter-gated ion-channel ligand-binding domain-containing protein</fullName>
    </recommendedName>
</protein>
<keyword evidence="1" id="KW-0732">Signal</keyword>
<dbReference type="CDD" id="cd18989">
    <property type="entry name" value="LGIC_ECD_cation"/>
    <property type="match status" value="1"/>
</dbReference>
<dbReference type="Proteomes" id="UP000483820">
    <property type="component" value="Chromosome IV"/>
</dbReference>
<sequence length="208" mass="23929">MRLISVFCVALVFSCWGAQESEDSARCQLSEKYPHAYTLFKLGLTTKMTGFIPKKVIKKPPAIDDSAFHRRRALDSEDGGQVIADPDADGDPHGRLATWIRSHARHHIPLKHPHTRIDVFISAGLYQIVDLDQRNNLATVSAYFDVHWNDDFIKWKPEIFGGIERIFVPIKWIWKPEFYMYHSVYGRVPDYAMDASAELHFNGRSEIL</sequence>
<dbReference type="Gene3D" id="2.70.170.10">
    <property type="entry name" value="Neurotransmitter-gated ion-channel ligand-binding domain"/>
    <property type="match status" value="1"/>
</dbReference>
<comment type="caution">
    <text evidence="3">The sequence shown here is derived from an EMBL/GenBank/DDBJ whole genome shotgun (WGS) entry which is preliminary data.</text>
</comment>
<dbReference type="AlphaFoldDB" id="A0A6A5GVU4"/>
<dbReference type="CTD" id="9817197"/>
<dbReference type="InterPro" id="IPR006202">
    <property type="entry name" value="Neur_chan_lig-bd"/>
</dbReference>
<dbReference type="KEGG" id="crq:GCK72_015741"/>
<evidence type="ECO:0000256" key="1">
    <source>
        <dbReference type="SAM" id="SignalP"/>
    </source>
</evidence>
<accession>A0A6A5GVU4</accession>
<dbReference type="EMBL" id="WUAV01000004">
    <property type="protein sequence ID" value="KAF1759277.1"/>
    <property type="molecule type" value="Genomic_DNA"/>
</dbReference>
<dbReference type="GO" id="GO:0016020">
    <property type="term" value="C:membrane"/>
    <property type="evidence" value="ECO:0007669"/>
    <property type="project" value="InterPro"/>
</dbReference>
<gene>
    <name evidence="3" type="ORF">GCK72_015741</name>
</gene>
<dbReference type="InterPro" id="IPR036734">
    <property type="entry name" value="Neur_chan_lig-bd_sf"/>
</dbReference>
<name>A0A6A5GVU4_CAERE</name>
<evidence type="ECO:0000259" key="2">
    <source>
        <dbReference type="Pfam" id="PF02931"/>
    </source>
</evidence>
<dbReference type="GO" id="GO:0005230">
    <property type="term" value="F:extracellular ligand-gated monoatomic ion channel activity"/>
    <property type="evidence" value="ECO:0007669"/>
    <property type="project" value="InterPro"/>
</dbReference>
<dbReference type="GeneID" id="9817197"/>
<dbReference type="SUPFAM" id="SSF63712">
    <property type="entry name" value="Nicotinic receptor ligand binding domain-like"/>
    <property type="match status" value="1"/>
</dbReference>
<feature type="domain" description="Neurotransmitter-gated ion-channel ligand-binding" evidence="2">
    <location>
        <begin position="100"/>
        <end position="203"/>
    </location>
</feature>
<evidence type="ECO:0000313" key="3">
    <source>
        <dbReference type="EMBL" id="KAF1759277.1"/>
    </source>
</evidence>
<dbReference type="RefSeq" id="XP_053585872.1">
    <property type="nucleotide sequence ID" value="XM_053731100.1"/>
</dbReference>
<dbReference type="Pfam" id="PF02931">
    <property type="entry name" value="Neur_chan_LBD"/>
    <property type="match status" value="1"/>
</dbReference>
<feature type="signal peptide" evidence="1">
    <location>
        <begin position="1"/>
        <end position="17"/>
    </location>
</feature>
<feature type="chain" id="PRO_5025431091" description="Neurotransmitter-gated ion-channel ligand-binding domain-containing protein" evidence="1">
    <location>
        <begin position="18"/>
        <end position="208"/>
    </location>
</feature>
<proteinExistence type="predicted"/>
<evidence type="ECO:0000313" key="4">
    <source>
        <dbReference type="Proteomes" id="UP000483820"/>
    </source>
</evidence>
<reference evidence="3 4" key="1">
    <citation type="submission" date="2019-12" db="EMBL/GenBank/DDBJ databases">
        <title>Chromosome-level assembly of the Caenorhabditis remanei genome.</title>
        <authorList>
            <person name="Teterina A.A."/>
            <person name="Willis J.H."/>
            <person name="Phillips P.C."/>
        </authorList>
    </citation>
    <scope>NUCLEOTIDE SEQUENCE [LARGE SCALE GENOMIC DNA]</scope>
    <source>
        <strain evidence="3 4">PX506</strain>
        <tissue evidence="3">Whole organism</tissue>
    </source>
</reference>
<dbReference type="PROSITE" id="PS51257">
    <property type="entry name" value="PROKAR_LIPOPROTEIN"/>
    <property type="match status" value="1"/>
</dbReference>